<keyword evidence="2" id="KW-1185">Reference proteome</keyword>
<gene>
    <name evidence="1" type="ORF">EVAR_37118_1</name>
</gene>
<evidence type="ECO:0000313" key="1">
    <source>
        <dbReference type="EMBL" id="GBP65270.1"/>
    </source>
</evidence>
<evidence type="ECO:0000313" key="2">
    <source>
        <dbReference type="Proteomes" id="UP000299102"/>
    </source>
</evidence>
<protein>
    <submittedName>
        <fullName evidence="1">Uncharacterized protein</fullName>
    </submittedName>
</protein>
<dbReference type="Proteomes" id="UP000299102">
    <property type="component" value="Unassembled WGS sequence"/>
</dbReference>
<reference evidence="1 2" key="1">
    <citation type="journal article" date="2019" name="Commun. Biol.">
        <title>The bagworm genome reveals a unique fibroin gene that provides high tensile strength.</title>
        <authorList>
            <person name="Kono N."/>
            <person name="Nakamura H."/>
            <person name="Ohtoshi R."/>
            <person name="Tomita M."/>
            <person name="Numata K."/>
            <person name="Arakawa K."/>
        </authorList>
    </citation>
    <scope>NUCLEOTIDE SEQUENCE [LARGE SCALE GENOMIC DNA]</scope>
</reference>
<organism evidence="1 2">
    <name type="scientific">Eumeta variegata</name>
    <name type="common">Bagworm moth</name>
    <name type="synonym">Eumeta japonica</name>
    <dbReference type="NCBI Taxonomy" id="151549"/>
    <lineage>
        <taxon>Eukaryota</taxon>
        <taxon>Metazoa</taxon>
        <taxon>Ecdysozoa</taxon>
        <taxon>Arthropoda</taxon>
        <taxon>Hexapoda</taxon>
        <taxon>Insecta</taxon>
        <taxon>Pterygota</taxon>
        <taxon>Neoptera</taxon>
        <taxon>Endopterygota</taxon>
        <taxon>Lepidoptera</taxon>
        <taxon>Glossata</taxon>
        <taxon>Ditrysia</taxon>
        <taxon>Tineoidea</taxon>
        <taxon>Psychidae</taxon>
        <taxon>Oiketicinae</taxon>
        <taxon>Eumeta</taxon>
    </lineage>
</organism>
<dbReference type="AlphaFoldDB" id="A0A4C1XQ32"/>
<comment type="caution">
    <text evidence="1">The sequence shown here is derived from an EMBL/GenBank/DDBJ whole genome shotgun (WGS) entry which is preliminary data.</text>
</comment>
<proteinExistence type="predicted"/>
<sequence length="93" mass="10373">MRLIAATNDTEYGRTEIGTSMRTASMIVHRKPLKFESDPHLRKRGLKMPFRLAVTASDRLPLALVCRIRGAKELEHRGALADGGGLGYYCGDW</sequence>
<name>A0A4C1XQ32_EUMVA</name>
<accession>A0A4C1XQ32</accession>
<dbReference type="EMBL" id="BGZK01000924">
    <property type="protein sequence ID" value="GBP65270.1"/>
    <property type="molecule type" value="Genomic_DNA"/>
</dbReference>